<name>A0A0A9CL68_ARUDO</name>
<evidence type="ECO:0000313" key="1">
    <source>
        <dbReference type="EMBL" id="JAD75188.1"/>
    </source>
</evidence>
<dbReference type="AlphaFoldDB" id="A0A0A9CL68"/>
<sequence>MIHKSAGCHLYVLPAVRTQQHSLYLLILFQNHYQLHSSQASCNHFLQGLQLQISHEDIAQGFQVVHGVWKSSMSISLEISPNRQCSLLD</sequence>
<accession>A0A0A9CL68</accession>
<reference evidence="1" key="1">
    <citation type="submission" date="2014-09" db="EMBL/GenBank/DDBJ databases">
        <authorList>
            <person name="Magalhaes I.L.F."/>
            <person name="Oliveira U."/>
            <person name="Santos F.R."/>
            <person name="Vidigal T.H.D.A."/>
            <person name="Brescovit A.D."/>
            <person name="Santos A.J."/>
        </authorList>
    </citation>
    <scope>NUCLEOTIDE SEQUENCE</scope>
    <source>
        <tissue evidence="1">Shoot tissue taken approximately 20 cm above the soil surface</tissue>
    </source>
</reference>
<reference evidence="1" key="2">
    <citation type="journal article" date="2015" name="Data Brief">
        <title>Shoot transcriptome of the giant reed, Arundo donax.</title>
        <authorList>
            <person name="Barrero R.A."/>
            <person name="Guerrero F.D."/>
            <person name="Moolhuijzen P."/>
            <person name="Goolsby J.A."/>
            <person name="Tidwell J."/>
            <person name="Bellgard S.E."/>
            <person name="Bellgard M.I."/>
        </authorList>
    </citation>
    <scope>NUCLEOTIDE SEQUENCE</scope>
    <source>
        <tissue evidence="1">Shoot tissue taken approximately 20 cm above the soil surface</tissue>
    </source>
</reference>
<organism evidence="1">
    <name type="scientific">Arundo donax</name>
    <name type="common">Giant reed</name>
    <name type="synonym">Donax arundinaceus</name>
    <dbReference type="NCBI Taxonomy" id="35708"/>
    <lineage>
        <taxon>Eukaryota</taxon>
        <taxon>Viridiplantae</taxon>
        <taxon>Streptophyta</taxon>
        <taxon>Embryophyta</taxon>
        <taxon>Tracheophyta</taxon>
        <taxon>Spermatophyta</taxon>
        <taxon>Magnoliopsida</taxon>
        <taxon>Liliopsida</taxon>
        <taxon>Poales</taxon>
        <taxon>Poaceae</taxon>
        <taxon>PACMAD clade</taxon>
        <taxon>Arundinoideae</taxon>
        <taxon>Arundineae</taxon>
        <taxon>Arundo</taxon>
    </lineage>
</organism>
<dbReference type="EMBL" id="GBRH01222707">
    <property type="protein sequence ID" value="JAD75188.1"/>
    <property type="molecule type" value="Transcribed_RNA"/>
</dbReference>
<proteinExistence type="predicted"/>
<protein>
    <submittedName>
        <fullName evidence="1">Uncharacterized protein</fullName>
    </submittedName>
</protein>